<dbReference type="KEGG" id="gry:D7I44_06150"/>
<accession>A0A387BQ46</accession>
<evidence type="ECO:0000313" key="4">
    <source>
        <dbReference type="Proteomes" id="UP000275069"/>
    </source>
</evidence>
<dbReference type="Pfam" id="PF00378">
    <property type="entry name" value="ECH_1"/>
    <property type="match status" value="1"/>
</dbReference>
<dbReference type="InterPro" id="IPR051683">
    <property type="entry name" value="Enoyl-CoA_Hydratase/Isomerase"/>
</dbReference>
<dbReference type="Proteomes" id="UP000275069">
    <property type="component" value="Chromosome"/>
</dbReference>
<name>A0A387BQ46_9MICO</name>
<organism evidence="3 4">
    <name type="scientific">Gryllotalpicola protaetiae</name>
    <dbReference type="NCBI Taxonomy" id="2419771"/>
    <lineage>
        <taxon>Bacteria</taxon>
        <taxon>Bacillati</taxon>
        <taxon>Actinomycetota</taxon>
        <taxon>Actinomycetes</taxon>
        <taxon>Micrococcales</taxon>
        <taxon>Microbacteriaceae</taxon>
        <taxon>Gryllotalpicola</taxon>
    </lineage>
</organism>
<reference evidence="3 4" key="1">
    <citation type="submission" date="2018-09" db="EMBL/GenBank/DDBJ databases">
        <title>Genome sequencing of strain 2DFW10M-5.</title>
        <authorList>
            <person name="Heo J."/>
            <person name="Kim S.-J."/>
            <person name="Kwon S.-W."/>
        </authorList>
    </citation>
    <scope>NUCLEOTIDE SEQUENCE [LARGE SCALE GENOMIC DNA]</scope>
    <source>
        <strain evidence="3 4">2DFW10M-5</strain>
    </source>
</reference>
<gene>
    <name evidence="3" type="ORF">D7I44_06150</name>
</gene>
<dbReference type="GO" id="GO:0016853">
    <property type="term" value="F:isomerase activity"/>
    <property type="evidence" value="ECO:0007669"/>
    <property type="project" value="UniProtKB-KW"/>
</dbReference>
<dbReference type="Gene3D" id="3.90.226.10">
    <property type="entry name" value="2-enoyl-CoA Hydratase, Chain A, domain 1"/>
    <property type="match status" value="1"/>
</dbReference>
<dbReference type="InterPro" id="IPR018376">
    <property type="entry name" value="Enoyl-CoA_hyd/isom_CS"/>
</dbReference>
<dbReference type="PANTHER" id="PTHR42964">
    <property type="entry name" value="ENOYL-COA HYDRATASE"/>
    <property type="match status" value="1"/>
</dbReference>
<dbReference type="AlphaFoldDB" id="A0A387BQ46"/>
<dbReference type="SUPFAM" id="SSF52096">
    <property type="entry name" value="ClpP/crotonase"/>
    <property type="match status" value="1"/>
</dbReference>
<sequence>MEPEVIVSETNAAGIRRLTLNRPDKRNALTREMFDTLIHAFTRSPDPAERVTVLDARGTVFCAGVDLGQRTEGGDPEGASPLEQLCAAIAAYPLPVVAVLQGHAIGGGGMIALHCDFVVASADARIGNSAVQLGLVPAWPVARAVLERARFAKAAELLLLGDLIDATTLAARNLIAAAVDASQLQTTADALTARLAANAPLSLRAIKATLNADDRLHSDHAEVLAAIRAAQLSDDAREGVLARKERRSPVYRGM</sequence>
<protein>
    <submittedName>
        <fullName evidence="3">Enoyl-CoA hydratase/isomerase family protein</fullName>
    </submittedName>
</protein>
<evidence type="ECO:0000256" key="1">
    <source>
        <dbReference type="ARBA" id="ARBA00005254"/>
    </source>
</evidence>
<dbReference type="RefSeq" id="WP_120788682.1">
    <property type="nucleotide sequence ID" value="NZ_CP032624.1"/>
</dbReference>
<comment type="similarity">
    <text evidence="1 2">Belongs to the enoyl-CoA hydratase/isomerase family.</text>
</comment>
<proteinExistence type="inferred from homology"/>
<dbReference type="EMBL" id="CP032624">
    <property type="protein sequence ID" value="AYG03150.1"/>
    <property type="molecule type" value="Genomic_DNA"/>
</dbReference>
<evidence type="ECO:0000313" key="3">
    <source>
        <dbReference type="EMBL" id="AYG03150.1"/>
    </source>
</evidence>
<dbReference type="CDD" id="cd06558">
    <property type="entry name" value="crotonase-like"/>
    <property type="match status" value="1"/>
</dbReference>
<keyword evidence="4" id="KW-1185">Reference proteome</keyword>
<evidence type="ECO:0000256" key="2">
    <source>
        <dbReference type="RuleBase" id="RU003707"/>
    </source>
</evidence>
<dbReference type="OrthoDB" id="8452484at2"/>
<dbReference type="PANTHER" id="PTHR42964:SF1">
    <property type="entry name" value="POLYKETIDE BIOSYNTHESIS ENOYL-COA HYDRATASE PKSH-RELATED"/>
    <property type="match status" value="1"/>
</dbReference>
<dbReference type="InterPro" id="IPR029045">
    <property type="entry name" value="ClpP/crotonase-like_dom_sf"/>
</dbReference>
<dbReference type="PROSITE" id="PS00166">
    <property type="entry name" value="ENOYL_COA_HYDRATASE"/>
    <property type="match status" value="1"/>
</dbReference>
<dbReference type="InterPro" id="IPR001753">
    <property type="entry name" value="Enoyl-CoA_hydra/iso"/>
</dbReference>
<keyword evidence="3" id="KW-0413">Isomerase</keyword>